<organism evidence="1 2">
    <name type="scientific">Sphingobacterium zeae</name>
    <dbReference type="NCBI Taxonomy" id="1776859"/>
    <lineage>
        <taxon>Bacteria</taxon>
        <taxon>Pseudomonadati</taxon>
        <taxon>Bacteroidota</taxon>
        <taxon>Sphingobacteriia</taxon>
        <taxon>Sphingobacteriales</taxon>
        <taxon>Sphingobacteriaceae</taxon>
        <taxon>Sphingobacterium</taxon>
    </lineage>
</organism>
<dbReference type="RefSeq" id="WP_307185468.1">
    <property type="nucleotide sequence ID" value="NZ_JAUTBA010000001.1"/>
</dbReference>
<name>A0ABU0U3Y4_9SPHI</name>
<evidence type="ECO:0000313" key="2">
    <source>
        <dbReference type="Proteomes" id="UP001244640"/>
    </source>
</evidence>
<keyword evidence="2" id="KW-1185">Reference proteome</keyword>
<gene>
    <name evidence="1" type="ORF">QE382_001661</name>
</gene>
<proteinExistence type="predicted"/>
<comment type="caution">
    <text evidence="1">The sequence shown here is derived from an EMBL/GenBank/DDBJ whole genome shotgun (WGS) entry which is preliminary data.</text>
</comment>
<accession>A0ABU0U3Y4</accession>
<dbReference type="EMBL" id="JAUTBA010000001">
    <property type="protein sequence ID" value="MDQ1149677.1"/>
    <property type="molecule type" value="Genomic_DNA"/>
</dbReference>
<sequence>MGTDSKFKIFDKFSKDLTGTLQKFQLSFTDENGDKIDLHDHYICPLSLRVYSRKDIDKLSIEHVPQHSLNGKPLILTDKEFNNNDGGTKDKKILNYFKYRNFQDGVGPIDAKFYVPDIINGALSGKLYNGPVKDGKVEVKFGFPNKTVNMLKERGPIENWSGVKLRFKVDYSPEINKSVLLKAAYLIAFSKIGYRLLFNFQGIKSNSYWLIIKELKKSSLCRLSINIY</sequence>
<protein>
    <submittedName>
        <fullName evidence="1">Uncharacterized protein</fullName>
    </submittedName>
</protein>
<reference evidence="1 2" key="1">
    <citation type="submission" date="2023-07" db="EMBL/GenBank/DDBJ databases">
        <title>Functional and genomic diversity of the sorghum phyllosphere microbiome.</title>
        <authorList>
            <person name="Shade A."/>
        </authorList>
    </citation>
    <scope>NUCLEOTIDE SEQUENCE [LARGE SCALE GENOMIC DNA]</scope>
    <source>
        <strain evidence="1 2">SORGH_AS_0892</strain>
    </source>
</reference>
<evidence type="ECO:0000313" key="1">
    <source>
        <dbReference type="EMBL" id="MDQ1149677.1"/>
    </source>
</evidence>
<dbReference type="Proteomes" id="UP001244640">
    <property type="component" value="Unassembled WGS sequence"/>
</dbReference>